<evidence type="ECO:0000313" key="2">
    <source>
        <dbReference type="EMBL" id="KAK4830467.1"/>
    </source>
</evidence>
<reference evidence="2 3" key="1">
    <citation type="journal article" date="2023" name="J. Hered.">
        <title>Chromosome-level genome of the wood stork (Mycteria americana) provides insight into avian chromosome evolution.</title>
        <authorList>
            <person name="Flamio R. Jr."/>
            <person name="Ramstad K.M."/>
        </authorList>
    </citation>
    <scope>NUCLEOTIDE SEQUENCE [LARGE SCALE GENOMIC DNA]</scope>
    <source>
        <strain evidence="2">JAX WOST 10</strain>
    </source>
</reference>
<accession>A0AAN7PEB8</accession>
<keyword evidence="3" id="KW-1185">Reference proteome</keyword>
<organism evidence="2 3">
    <name type="scientific">Mycteria americana</name>
    <name type="common">Wood stork</name>
    <dbReference type="NCBI Taxonomy" id="33587"/>
    <lineage>
        <taxon>Eukaryota</taxon>
        <taxon>Metazoa</taxon>
        <taxon>Chordata</taxon>
        <taxon>Craniata</taxon>
        <taxon>Vertebrata</taxon>
        <taxon>Euteleostomi</taxon>
        <taxon>Archelosauria</taxon>
        <taxon>Archosauria</taxon>
        <taxon>Dinosauria</taxon>
        <taxon>Saurischia</taxon>
        <taxon>Theropoda</taxon>
        <taxon>Coelurosauria</taxon>
        <taxon>Aves</taxon>
        <taxon>Neognathae</taxon>
        <taxon>Neoaves</taxon>
        <taxon>Aequornithes</taxon>
        <taxon>Ciconiiformes</taxon>
        <taxon>Ciconiidae</taxon>
        <taxon>Mycteria</taxon>
    </lineage>
</organism>
<sequence length="130" mass="14302">MTGTAATPTPATATAAKRENLPMPVSVAPMHKKKYWKGDEKAEPLQEEEEEELVNKMVTTRSLSLSELQDMQKDFSRRPGKHCWDNRASSLELEGREAKQLGFLSREVGIDKAIGKGHKSSTSGGDSCQV</sequence>
<comment type="caution">
    <text evidence="2">The sequence shown here is derived from an EMBL/GenBank/DDBJ whole genome shotgun (WGS) entry which is preliminary data.</text>
</comment>
<evidence type="ECO:0000313" key="3">
    <source>
        <dbReference type="Proteomes" id="UP001333110"/>
    </source>
</evidence>
<proteinExistence type="predicted"/>
<protein>
    <submittedName>
        <fullName evidence="2">Uncharacterized protein</fullName>
    </submittedName>
</protein>
<name>A0AAN7PEB8_MYCAM</name>
<feature type="region of interest" description="Disordered" evidence="1">
    <location>
        <begin position="1"/>
        <end position="26"/>
    </location>
</feature>
<evidence type="ECO:0000256" key="1">
    <source>
        <dbReference type="SAM" id="MobiDB-lite"/>
    </source>
</evidence>
<dbReference type="AlphaFoldDB" id="A0AAN7PEB8"/>
<feature type="compositionally biased region" description="Low complexity" evidence="1">
    <location>
        <begin position="1"/>
        <end position="15"/>
    </location>
</feature>
<gene>
    <name evidence="2" type="ORF">QYF61_011191</name>
</gene>
<dbReference type="EMBL" id="JAUNZN010000001">
    <property type="protein sequence ID" value="KAK4830467.1"/>
    <property type="molecule type" value="Genomic_DNA"/>
</dbReference>
<dbReference type="Proteomes" id="UP001333110">
    <property type="component" value="Unassembled WGS sequence"/>
</dbReference>